<dbReference type="Gene3D" id="2.40.70.10">
    <property type="entry name" value="Acid Proteases"/>
    <property type="match status" value="1"/>
</dbReference>
<evidence type="ECO:0000313" key="1">
    <source>
        <dbReference type="EMBL" id="VFJ97268.1"/>
    </source>
</evidence>
<keyword evidence="2" id="KW-0378">Hydrolase</keyword>
<keyword evidence="2" id="KW-0645">Protease</keyword>
<dbReference type="AlphaFoldDB" id="A0A450UYZ8"/>
<proteinExistence type="predicted"/>
<dbReference type="NCBIfam" id="TIGR03698">
    <property type="entry name" value="clan_AA_DTGF"/>
    <property type="match status" value="1"/>
</dbReference>
<dbReference type="SUPFAM" id="SSF50630">
    <property type="entry name" value="Acid proteases"/>
    <property type="match status" value="1"/>
</dbReference>
<accession>A0A450UYZ8</accession>
<dbReference type="EMBL" id="CAADFG010000117">
    <property type="protein sequence ID" value="VFJ97268.1"/>
    <property type="molecule type" value="Genomic_DNA"/>
</dbReference>
<dbReference type="GO" id="GO:0004190">
    <property type="term" value="F:aspartic-type endopeptidase activity"/>
    <property type="evidence" value="ECO:0007669"/>
    <property type="project" value="InterPro"/>
</dbReference>
<name>A0A450UYZ8_9GAMM</name>
<gene>
    <name evidence="1" type="ORF">BECKH772A_GA0070896_101178</name>
    <name evidence="2" type="ORF">BECKH772B_GA0070898_101188</name>
    <name evidence="3" type="ORF">BECKH772C_GA0070978_101138</name>
</gene>
<dbReference type="InterPro" id="IPR022274">
    <property type="entry name" value="Peptidase_asp_AF0612"/>
</dbReference>
<protein>
    <submittedName>
        <fullName evidence="2">Clan AA aspartic protease, AF_0612 family</fullName>
    </submittedName>
</protein>
<dbReference type="InterPro" id="IPR021109">
    <property type="entry name" value="Peptidase_aspartic_dom_sf"/>
</dbReference>
<organism evidence="2">
    <name type="scientific">Candidatus Kentrum eta</name>
    <dbReference type="NCBI Taxonomy" id="2126337"/>
    <lineage>
        <taxon>Bacteria</taxon>
        <taxon>Pseudomonadati</taxon>
        <taxon>Pseudomonadota</taxon>
        <taxon>Gammaproteobacteria</taxon>
        <taxon>Candidatus Kentrum</taxon>
    </lineage>
</organism>
<dbReference type="GO" id="GO:0006508">
    <property type="term" value="P:proteolysis"/>
    <property type="evidence" value="ECO:0007669"/>
    <property type="project" value="UniProtKB-KW"/>
</dbReference>
<dbReference type="EMBL" id="CAADFJ010000113">
    <property type="protein sequence ID" value="VFK03096.1"/>
    <property type="molecule type" value="Genomic_DNA"/>
</dbReference>
<dbReference type="InterPro" id="IPR001969">
    <property type="entry name" value="Aspartic_peptidase_AS"/>
</dbReference>
<dbReference type="EMBL" id="CAADFI010000118">
    <property type="protein sequence ID" value="VFJ97763.1"/>
    <property type="molecule type" value="Genomic_DNA"/>
</dbReference>
<dbReference type="PROSITE" id="PS00141">
    <property type="entry name" value="ASP_PROTEASE"/>
    <property type="match status" value="1"/>
</dbReference>
<evidence type="ECO:0000313" key="3">
    <source>
        <dbReference type="EMBL" id="VFK03096.1"/>
    </source>
</evidence>
<sequence>MGATHVTVTVRNPANKARAWEGLFLVDTGATDSLVPRQHLEAMGLEPMGKRTYELADGSELRLAIGPAIFEFMGDTTASTVIFGEKDAEPILGVTALESVGIEVDPRSQTLKRLPAVRLKQARPLEDRSDRP</sequence>
<reference evidence="2" key="1">
    <citation type="submission" date="2019-02" db="EMBL/GenBank/DDBJ databases">
        <authorList>
            <person name="Gruber-Vodicka R. H."/>
            <person name="Seah K. B. B."/>
        </authorList>
    </citation>
    <scope>NUCLEOTIDE SEQUENCE</scope>
    <source>
        <strain evidence="3">BECK_SA2B12</strain>
        <strain evidence="1">BECK_SA2B15</strain>
        <strain evidence="2">BECK_SA2B20</strain>
    </source>
</reference>
<evidence type="ECO:0000313" key="2">
    <source>
        <dbReference type="EMBL" id="VFJ97763.1"/>
    </source>
</evidence>